<reference evidence="3 4" key="1">
    <citation type="journal article" date="2020" name="G3 (Bethesda)">
        <title>Improved Reference Genome for Cyclotella cryptica CCMP332, a Model for Cell Wall Morphogenesis, Salinity Adaptation, and Lipid Production in Diatoms (Bacillariophyta).</title>
        <authorList>
            <person name="Roberts W.R."/>
            <person name="Downey K.M."/>
            <person name="Ruck E.C."/>
            <person name="Traller J.C."/>
            <person name="Alverson A.J."/>
        </authorList>
    </citation>
    <scope>NUCLEOTIDE SEQUENCE [LARGE SCALE GENOMIC DNA]</scope>
    <source>
        <strain evidence="3 4">CCMP332</strain>
    </source>
</reference>
<feature type="compositionally biased region" description="Polar residues" evidence="2">
    <location>
        <begin position="209"/>
        <end position="223"/>
    </location>
</feature>
<comment type="caution">
    <text evidence="3">The sequence shown here is derived from an EMBL/GenBank/DDBJ whole genome shotgun (WGS) entry which is preliminary data.</text>
</comment>
<keyword evidence="1" id="KW-0677">Repeat</keyword>
<dbReference type="Gene3D" id="3.80.10.10">
    <property type="entry name" value="Ribonuclease Inhibitor"/>
    <property type="match status" value="1"/>
</dbReference>
<feature type="compositionally biased region" description="Basic and acidic residues" evidence="2">
    <location>
        <begin position="185"/>
        <end position="206"/>
    </location>
</feature>
<accession>A0ABD3QN89</accession>
<dbReference type="PANTHER" id="PTHR24111:SF0">
    <property type="entry name" value="LEUCINE-RICH REPEAT-CONTAINING PROTEIN"/>
    <property type="match status" value="1"/>
</dbReference>
<evidence type="ECO:0000256" key="1">
    <source>
        <dbReference type="ARBA" id="ARBA00022737"/>
    </source>
</evidence>
<feature type="region of interest" description="Disordered" evidence="2">
    <location>
        <begin position="183"/>
        <end position="264"/>
    </location>
</feature>
<organism evidence="3 4">
    <name type="scientific">Cyclotella cryptica</name>
    <dbReference type="NCBI Taxonomy" id="29204"/>
    <lineage>
        <taxon>Eukaryota</taxon>
        <taxon>Sar</taxon>
        <taxon>Stramenopiles</taxon>
        <taxon>Ochrophyta</taxon>
        <taxon>Bacillariophyta</taxon>
        <taxon>Coscinodiscophyceae</taxon>
        <taxon>Thalassiosirophycidae</taxon>
        <taxon>Stephanodiscales</taxon>
        <taxon>Stephanodiscaceae</taxon>
        <taxon>Cyclotella</taxon>
    </lineage>
</organism>
<sequence length="397" mass="44765">MSHEDVDDAKYVRRDECIRLSSKAGGGGWAGSIVRVGDDDEQTSFWCSSTFLIGEVEEILILDENMNTLAAHNKASHPRYSVEKSPQQRREELLKKRHDLQRRQNEQSHALRQKHEEERNQIENHPNFTDEEMDFVLVNVMEPMHRQQLRLMQERHQKELANLMDVMLASAFGVCNEDGGGVQFSREKTENQGWIREREYERKDPPEQLSVQSSVASSNVHTLSASTSVGTNSVGTSVDEYSTESSARSRSAPLSPVPESPNADADHPFFRALQQIQLNDPNLGILELDGQDEISKKDWKKLFQCLEKNNKLQHLSLQDCGLNDEMIVPLALSLVENESILSINLANNFDLSDDSGKILAKVLTSNKVLNDVDLSNTSISPTVQSEIEAILVMRIDV</sequence>
<feature type="region of interest" description="Disordered" evidence="2">
    <location>
        <begin position="98"/>
        <end position="128"/>
    </location>
</feature>
<feature type="compositionally biased region" description="Low complexity" evidence="2">
    <location>
        <begin position="224"/>
        <end position="238"/>
    </location>
</feature>
<evidence type="ECO:0000256" key="2">
    <source>
        <dbReference type="SAM" id="MobiDB-lite"/>
    </source>
</evidence>
<gene>
    <name evidence="3" type="ORF">HJC23_002359</name>
</gene>
<dbReference type="SUPFAM" id="SSF52047">
    <property type="entry name" value="RNI-like"/>
    <property type="match status" value="1"/>
</dbReference>
<protein>
    <recommendedName>
        <fullName evidence="5">Tubulin-folding cofactor E</fullName>
    </recommendedName>
</protein>
<dbReference type="InterPro" id="IPR052201">
    <property type="entry name" value="LRR-containing_regulator"/>
</dbReference>
<dbReference type="EMBL" id="JABMIG020000029">
    <property type="protein sequence ID" value="KAL3801066.1"/>
    <property type="molecule type" value="Genomic_DNA"/>
</dbReference>
<dbReference type="InterPro" id="IPR032675">
    <property type="entry name" value="LRR_dom_sf"/>
</dbReference>
<proteinExistence type="predicted"/>
<dbReference type="Proteomes" id="UP001516023">
    <property type="component" value="Unassembled WGS sequence"/>
</dbReference>
<evidence type="ECO:0000313" key="3">
    <source>
        <dbReference type="EMBL" id="KAL3801066.1"/>
    </source>
</evidence>
<dbReference type="AlphaFoldDB" id="A0ABD3QN89"/>
<name>A0ABD3QN89_9STRA</name>
<feature type="compositionally biased region" description="Basic and acidic residues" evidence="2">
    <location>
        <begin position="113"/>
        <end position="122"/>
    </location>
</feature>
<evidence type="ECO:0008006" key="5">
    <source>
        <dbReference type="Google" id="ProtNLM"/>
    </source>
</evidence>
<keyword evidence="4" id="KW-1185">Reference proteome</keyword>
<evidence type="ECO:0000313" key="4">
    <source>
        <dbReference type="Proteomes" id="UP001516023"/>
    </source>
</evidence>
<feature type="compositionally biased region" description="Low complexity" evidence="2">
    <location>
        <begin position="245"/>
        <end position="254"/>
    </location>
</feature>
<dbReference type="PANTHER" id="PTHR24111">
    <property type="entry name" value="LEUCINE-RICH REPEAT-CONTAINING PROTEIN 34"/>
    <property type="match status" value="1"/>
</dbReference>